<reference evidence="2" key="1">
    <citation type="submission" date="2016-11" db="EMBL/GenBank/DDBJ databases">
        <authorList>
            <person name="Jaros S."/>
            <person name="Januszkiewicz K."/>
            <person name="Wedrychowicz H."/>
        </authorList>
    </citation>
    <scope>NUCLEOTIDE SEQUENCE [LARGE SCALE GENOMIC DNA]</scope>
    <source>
        <strain evidence="2">DSM 4029</strain>
    </source>
</reference>
<dbReference type="EMBL" id="FQVY01000001">
    <property type="protein sequence ID" value="SHF77932.1"/>
    <property type="molecule type" value="Genomic_DNA"/>
</dbReference>
<comment type="caution">
    <text evidence="1">The sequence shown here is derived from an EMBL/GenBank/DDBJ whole genome shotgun (WGS) entry which is preliminary data.</text>
</comment>
<sequence length="44" mass="4761">MGPNQYGVAPLSEEACRILREAEQAICHSCGQPVVLVAYQKDGE</sequence>
<dbReference type="AlphaFoldDB" id="A0AAQ1MBV0"/>
<evidence type="ECO:0000313" key="1">
    <source>
        <dbReference type="EMBL" id="SHF77932.1"/>
    </source>
</evidence>
<gene>
    <name evidence="1" type="ORF">SAMN05444424_0651</name>
</gene>
<protein>
    <submittedName>
        <fullName evidence="1">Uncharacterized protein</fullName>
    </submittedName>
</protein>
<dbReference type="RefSeq" id="WP_021659873.1">
    <property type="nucleotide sequence ID" value="NZ_FQVY01000001.1"/>
</dbReference>
<dbReference type="Proteomes" id="UP000184089">
    <property type="component" value="Unassembled WGS sequence"/>
</dbReference>
<name>A0AAQ1MBV0_9FIRM</name>
<accession>A0AAQ1MBV0</accession>
<organism evidence="1 2">
    <name type="scientific">Bittarella massiliensis</name>
    <name type="common">ex Durand et al. 2017</name>
    <dbReference type="NCBI Taxonomy" id="1720313"/>
    <lineage>
        <taxon>Bacteria</taxon>
        <taxon>Bacillati</taxon>
        <taxon>Bacillota</taxon>
        <taxon>Clostridia</taxon>
        <taxon>Eubacteriales</taxon>
        <taxon>Oscillospiraceae</taxon>
        <taxon>Bittarella (ex Durand et al. 2017)</taxon>
    </lineage>
</organism>
<evidence type="ECO:0000313" key="2">
    <source>
        <dbReference type="Proteomes" id="UP000184089"/>
    </source>
</evidence>
<proteinExistence type="predicted"/>